<organism evidence="2 3">
    <name type="scientific">Candidatus Synchoanobacter obligatus</name>
    <dbReference type="NCBI Taxonomy" id="2919597"/>
    <lineage>
        <taxon>Bacteria</taxon>
        <taxon>Pseudomonadati</taxon>
        <taxon>Pseudomonadota</taxon>
        <taxon>Gammaproteobacteria</taxon>
        <taxon>Candidatus Comchoanobacterales</taxon>
        <taxon>Candidatus Comchoanobacteraceae</taxon>
        <taxon>Candidatus Synchoanobacter</taxon>
    </lineage>
</organism>
<reference evidence="2 3" key="1">
    <citation type="journal article" date="2022" name="Nat. Microbiol.">
        <title>The microbiome of a bacterivorous marine choanoflagellate contains a resource-demanding obligate bacterial associate.</title>
        <authorList>
            <person name="Needham D.M."/>
            <person name="Poirier C."/>
            <person name="Bachy C."/>
            <person name="George E.E."/>
            <person name="Wilken S."/>
            <person name="Yung C.C.M."/>
            <person name="Limardo A.J."/>
            <person name="Morando M."/>
            <person name="Sudek L."/>
            <person name="Malmstrom R.R."/>
            <person name="Keeling P.J."/>
            <person name="Santoro A.E."/>
            <person name="Worden A.Z."/>
        </authorList>
    </citation>
    <scope>NUCLEOTIDE SEQUENCE [LARGE SCALE GENOMIC DNA]</scope>
    <source>
        <strain evidence="2 3">Comchoano-2</strain>
    </source>
</reference>
<sequence length="198" mass="20948">MNNFIKTLPSNFASASKAVYNVLKYPVLGSTSGFAAYILLAVIVVPFSKPLVAGSVLVCGLGAACVSVFALYKTSAAVFSGIVGLKGMMPSVTIKKGAFSKSATAVKDAFSKAAVAVKEYFPEDAEDVMCLLLLPVITLIDLLAPFVKAVEQTPSAVKAAAERVAWFQEASRVNDLCSDYDPTQGVDRDKFDAFSKNL</sequence>
<protein>
    <submittedName>
        <fullName evidence="2">Uncharacterized protein</fullName>
    </submittedName>
</protein>
<proteinExistence type="predicted"/>
<name>A0ABT1L4X4_9GAMM</name>
<gene>
    <name evidence="2" type="ORF">MKS91_02435</name>
</gene>
<keyword evidence="1" id="KW-1133">Transmembrane helix</keyword>
<keyword evidence="3" id="KW-1185">Reference proteome</keyword>
<evidence type="ECO:0000313" key="3">
    <source>
        <dbReference type="Proteomes" id="UP001320768"/>
    </source>
</evidence>
<comment type="caution">
    <text evidence="2">The sequence shown here is derived from an EMBL/GenBank/DDBJ whole genome shotgun (WGS) entry which is preliminary data.</text>
</comment>
<feature type="transmembrane region" description="Helical" evidence="1">
    <location>
        <begin position="51"/>
        <end position="72"/>
    </location>
</feature>
<dbReference type="Proteomes" id="UP001320768">
    <property type="component" value="Unassembled WGS sequence"/>
</dbReference>
<dbReference type="EMBL" id="JAKUDN010000002">
    <property type="protein sequence ID" value="MCP8352144.1"/>
    <property type="molecule type" value="Genomic_DNA"/>
</dbReference>
<dbReference type="RefSeq" id="WP_258569253.1">
    <property type="nucleotide sequence ID" value="NZ_JAKUDN010000002.1"/>
</dbReference>
<evidence type="ECO:0000256" key="1">
    <source>
        <dbReference type="SAM" id="Phobius"/>
    </source>
</evidence>
<feature type="transmembrane region" description="Helical" evidence="1">
    <location>
        <begin position="25"/>
        <end position="45"/>
    </location>
</feature>
<accession>A0ABT1L4X4</accession>
<evidence type="ECO:0000313" key="2">
    <source>
        <dbReference type="EMBL" id="MCP8352144.1"/>
    </source>
</evidence>
<keyword evidence="1" id="KW-0472">Membrane</keyword>
<keyword evidence="1" id="KW-0812">Transmembrane</keyword>